<name>M3INR7_LEPIT</name>
<gene>
    <name evidence="1" type="ORF">LEP1GSC150_4580</name>
</gene>
<sequence length="44" mass="5371">MFKTKVSFQKQILPAFQKNSRPLNDKSKNTNQKIQNLEYYFYLK</sequence>
<protein>
    <submittedName>
        <fullName evidence="1">Uncharacterized protein</fullName>
    </submittedName>
</protein>
<organism evidence="1 2">
    <name type="scientific">Leptospira interrogans serovar Copenhageni str. LT2050</name>
    <dbReference type="NCBI Taxonomy" id="1001598"/>
    <lineage>
        <taxon>Bacteria</taxon>
        <taxon>Pseudomonadati</taxon>
        <taxon>Spirochaetota</taxon>
        <taxon>Spirochaetia</taxon>
        <taxon>Leptospirales</taxon>
        <taxon>Leptospiraceae</taxon>
        <taxon>Leptospira</taxon>
    </lineage>
</organism>
<proteinExistence type="predicted"/>
<dbReference type="Proteomes" id="UP000011778">
    <property type="component" value="Unassembled WGS sequence"/>
</dbReference>
<dbReference type="EMBL" id="AFMD02000170">
    <property type="protein sequence ID" value="EMG22833.1"/>
    <property type="molecule type" value="Genomic_DNA"/>
</dbReference>
<accession>M3INR7</accession>
<comment type="caution">
    <text evidence="1">The sequence shown here is derived from an EMBL/GenBank/DDBJ whole genome shotgun (WGS) entry which is preliminary data.</text>
</comment>
<reference evidence="1 2" key="1">
    <citation type="submission" date="2013-02" db="EMBL/GenBank/DDBJ databases">
        <authorList>
            <person name="Harkins D.M."/>
            <person name="Durkin A.S."/>
            <person name="Brinkac L.M."/>
            <person name="Haft D.H."/>
            <person name="Selengut J.D."/>
            <person name="Sanka R."/>
            <person name="DePew J."/>
            <person name="Purushe J."/>
            <person name="Tulsiani S.M."/>
            <person name="Graham G.C."/>
            <person name="Burns M.-A."/>
            <person name="Dohnt M.F."/>
            <person name="Smythe L.D."/>
            <person name="McKay D.B."/>
            <person name="Craig S.B."/>
            <person name="Vinetz J.M."/>
            <person name="Sutton G.G."/>
            <person name="Nierman W.C."/>
            <person name="Fouts D.E."/>
        </authorList>
    </citation>
    <scope>NUCLEOTIDE SEQUENCE [LARGE SCALE GENOMIC DNA]</scope>
    <source>
        <strain evidence="1 2">LT2050</strain>
    </source>
</reference>
<evidence type="ECO:0000313" key="2">
    <source>
        <dbReference type="Proteomes" id="UP000011778"/>
    </source>
</evidence>
<evidence type="ECO:0000313" key="1">
    <source>
        <dbReference type="EMBL" id="EMG22833.1"/>
    </source>
</evidence>
<dbReference type="AlphaFoldDB" id="M3INR7"/>